<sequence length="91" mass="10269">MEVENLKWDENDHPAARTKDAAAAATAVAALNRHVCSQGIQGIRHSPADIALYWKKDSRMWLWKSVRLARKLKRTKAKTIPAGALYREDLS</sequence>
<protein>
    <submittedName>
        <fullName evidence="1">Uncharacterized protein</fullName>
    </submittedName>
</protein>
<comment type="caution">
    <text evidence="1">The sequence shown here is derived from an EMBL/GenBank/DDBJ whole genome shotgun (WGS) entry which is preliminary data.</text>
</comment>
<keyword evidence="2" id="KW-1185">Reference proteome</keyword>
<dbReference type="AlphaFoldDB" id="A0A4S2KN22"/>
<proteinExistence type="predicted"/>
<dbReference type="EMBL" id="QBLH01001889">
    <property type="protein sequence ID" value="TGZ50736.1"/>
    <property type="molecule type" value="Genomic_DNA"/>
</dbReference>
<accession>A0A4S2KN22</accession>
<dbReference type="Proteomes" id="UP000310200">
    <property type="component" value="Unassembled WGS sequence"/>
</dbReference>
<organism evidence="1 2">
    <name type="scientific">Temnothorax longispinosus</name>
    <dbReference type="NCBI Taxonomy" id="300112"/>
    <lineage>
        <taxon>Eukaryota</taxon>
        <taxon>Metazoa</taxon>
        <taxon>Ecdysozoa</taxon>
        <taxon>Arthropoda</taxon>
        <taxon>Hexapoda</taxon>
        <taxon>Insecta</taxon>
        <taxon>Pterygota</taxon>
        <taxon>Neoptera</taxon>
        <taxon>Endopterygota</taxon>
        <taxon>Hymenoptera</taxon>
        <taxon>Apocrita</taxon>
        <taxon>Aculeata</taxon>
        <taxon>Formicoidea</taxon>
        <taxon>Formicidae</taxon>
        <taxon>Myrmicinae</taxon>
        <taxon>Temnothorax</taxon>
    </lineage>
</organism>
<name>A0A4S2KN22_9HYME</name>
<reference evidence="1 2" key="1">
    <citation type="journal article" date="2019" name="Philos. Trans. R. Soc. Lond., B, Biol. Sci.">
        <title>Ant behaviour and brain gene expression of defending hosts depend on the ecological success of the intruding social parasite.</title>
        <authorList>
            <person name="Kaur R."/>
            <person name="Stoldt M."/>
            <person name="Jongepier E."/>
            <person name="Feldmeyer B."/>
            <person name="Menzel F."/>
            <person name="Bornberg-Bauer E."/>
            <person name="Foitzik S."/>
        </authorList>
    </citation>
    <scope>NUCLEOTIDE SEQUENCE [LARGE SCALE GENOMIC DNA]</scope>
    <source>
        <tissue evidence="1">Whole body</tissue>
    </source>
</reference>
<evidence type="ECO:0000313" key="2">
    <source>
        <dbReference type="Proteomes" id="UP000310200"/>
    </source>
</evidence>
<evidence type="ECO:0000313" key="1">
    <source>
        <dbReference type="EMBL" id="TGZ50736.1"/>
    </source>
</evidence>
<gene>
    <name evidence="1" type="ORF">DBV15_09308</name>
</gene>